<organism evidence="1 2">
    <name type="scientific">Megasphaera hexanoica</name>
    <dbReference type="NCBI Taxonomy" id="1675036"/>
    <lineage>
        <taxon>Bacteria</taxon>
        <taxon>Bacillati</taxon>
        <taxon>Bacillota</taxon>
        <taxon>Negativicutes</taxon>
        <taxon>Veillonellales</taxon>
        <taxon>Veillonellaceae</taxon>
        <taxon>Megasphaera</taxon>
    </lineage>
</organism>
<dbReference type="Proteomes" id="UP001605989">
    <property type="component" value="Unassembled WGS sequence"/>
</dbReference>
<comment type="caution">
    <text evidence="1">The sequence shown here is derived from an EMBL/GenBank/DDBJ whole genome shotgun (WGS) entry which is preliminary data.</text>
</comment>
<keyword evidence="2" id="KW-1185">Reference proteome</keyword>
<accession>A0ABW7DRE5</accession>
<evidence type="ECO:0000313" key="2">
    <source>
        <dbReference type="Proteomes" id="UP001605989"/>
    </source>
</evidence>
<sequence>MDRKEMISRARDAFREVLVAMEKSNAQLLQRDPDIKGLVVTLVRHVEDARKPENWPIEEYTDDFAVYHPSDTKQWQELFMIAAFYSKDMADVLCFMRNSGCELIRDDTYGYVIRPIIGGHGFHNEQEYDDVKRPLNQFADALLPMLKRLRKNYPDELVQSTLSESEV</sequence>
<dbReference type="EMBL" id="JBIEKR010000012">
    <property type="protein sequence ID" value="MFG6273954.1"/>
    <property type="molecule type" value="Genomic_DNA"/>
</dbReference>
<protein>
    <submittedName>
        <fullName evidence="1">Uncharacterized protein</fullName>
    </submittedName>
</protein>
<name>A0ABW7DRE5_9FIRM</name>
<gene>
    <name evidence="1" type="ORF">ACGTZG_12240</name>
</gene>
<proteinExistence type="predicted"/>
<evidence type="ECO:0000313" key="1">
    <source>
        <dbReference type="EMBL" id="MFG6273954.1"/>
    </source>
</evidence>
<dbReference type="RefSeq" id="WP_162816222.1">
    <property type="nucleotide sequence ID" value="NZ_CP011940.1"/>
</dbReference>
<reference evidence="1 2" key="1">
    <citation type="submission" date="2024-10" db="EMBL/GenBank/DDBJ databases">
        <authorList>
            <person name="Sang B.-I."/>
            <person name="Prabhaharan D."/>
        </authorList>
    </citation>
    <scope>NUCLEOTIDE SEQUENCE [LARGE SCALE GENOMIC DNA]</scope>
    <source>
        <strain evidence="1 2">MH</strain>
    </source>
</reference>